<keyword evidence="1" id="KW-0808">Transferase</keyword>
<dbReference type="Gene3D" id="3.40.50.2000">
    <property type="entry name" value="Glycogen Phosphorylase B"/>
    <property type="match status" value="1"/>
</dbReference>
<dbReference type="GO" id="GO:0016757">
    <property type="term" value="F:glycosyltransferase activity"/>
    <property type="evidence" value="ECO:0007669"/>
    <property type="project" value="UniProtKB-KW"/>
</dbReference>
<evidence type="ECO:0000313" key="2">
    <source>
        <dbReference type="Proteomes" id="UP001164459"/>
    </source>
</evidence>
<sequence>MRAGLDVVMNLPDRPPPAQTSVADHPVLYVSMFAWDDAPRRLRHLLSRWARQRPVAFVEAPVPTAGPPRIDFDHRDGLVVATPFVPRGLTGEEGAALLRGLLDGVVRDLGLRPFALWHDSPRALAACPHLKPAATVYHDWACAPPPPHEGDEALREEALRRADAAFVDGPGHACGPNVHLLAGRVDAPHFARAGDGGPEPADQRDLPHPRLGFHGALDRDLDLDLLAAVADLRTDYHIVLIDLEGSADRSRLPRRANIHDLGRKSYAELPAYVAGWDVALLPYTREAAARGVDPTQTLEYLAAGKPVVATPIPAVINPYAIQGVAAIAEEAEDFVIAVECELQRLDRRRWQHRVHACLRGNSWDDGWIAMEAVLAGVMPCAAG</sequence>
<keyword evidence="1" id="KW-0328">Glycosyltransferase</keyword>
<dbReference type="EC" id="2.4.-.-" evidence="1"/>
<dbReference type="RefSeq" id="WP_269032101.1">
    <property type="nucleotide sequence ID" value="NZ_CP114040.1"/>
</dbReference>
<keyword evidence="2" id="KW-1185">Reference proteome</keyword>
<gene>
    <name evidence="1" type="ORF">O0S08_26670</name>
</gene>
<dbReference type="Proteomes" id="UP001164459">
    <property type="component" value="Chromosome"/>
</dbReference>
<organism evidence="1 2">
    <name type="scientific">Nannocystis punicea</name>
    <dbReference type="NCBI Taxonomy" id="2995304"/>
    <lineage>
        <taxon>Bacteria</taxon>
        <taxon>Pseudomonadati</taxon>
        <taxon>Myxococcota</taxon>
        <taxon>Polyangia</taxon>
        <taxon>Nannocystales</taxon>
        <taxon>Nannocystaceae</taxon>
        <taxon>Nannocystis</taxon>
    </lineage>
</organism>
<dbReference type="SUPFAM" id="SSF53756">
    <property type="entry name" value="UDP-Glycosyltransferase/glycogen phosphorylase"/>
    <property type="match status" value="1"/>
</dbReference>
<dbReference type="EMBL" id="CP114040">
    <property type="protein sequence ID" value="WAS89791.1"/>
    <property type="molecule type" value="Genomic_DNA"/>
</dbReference>
<evidence type="ECO:0000313" key="1">
    <source>
        <dbReference type="EMBL" id="WAS89791.1"/>
    </source>
</evidence>
<dbReference type="Pfam" id="PF13692">
    <property type="entry name" value="Glyco_trans_1_4"/>
    <property type="match status" value="1"/>
</dbReference>
<accession>A0ABY7GS88</accession>
<name>A0ABY7GS88_9BACT</name>
<proteinExistence type="predicted"/>
<protein>
    <submittedName>
        <fullName evidence="1">Glycosyltransferase</fullName>
        <ecNumber evidence="1">2.4.-.-</ecNumber>
    </submittedName>
</protein>
<reference evidence="1" key="1">
    <citation type="submission" date="2022-11" db="EMBL/GenBank/DDBJ databases">
        <title>Minimal conservation of predation-associated metabolite biosynthetic gene clusters underscores biosynthetic potential of Myxococcota including descriptions for ten novel species: Archangium lansinium sp. nov., Myxococcus landrumus sp. nov., Nannocystis bai.</title>
        <authorList>
            <person name="Ahearne A."/>
            <person name="Stevens C."/>
            <person name="Dowd S."/>
        </authorList>
    </citation>
    <scope>NUCLEOTIDE SEQUENCE</scope>
    <source>
        <strain evidence="1">Fl3</strain>
    </source>
</reference>